<organism evidence="2 3">
    <name type="scientific">Rhododendron griersonianum</name>
    <dbReference type="NCBI Taxonomy" id="479676"/>
    <lineage>
        <taxon>Eukaryota</taxon>
        <taxon>Viridiplantae</taxon>
        <taxon>Streptophyta</taxon>
        <taxon>Embryophyta</taxon>
        <taxon>Tracheophyta</taxon>
        <taxon>Spermatophyta</taxon>
        <taxon>Magnoliopsida</taxon>
        <taxon>eudicotyledons</taxon>
        <taxon>Gunneridae</taxon>
        <taxon>Pentapetalae</taxon>
        <taxon>asterids</taxon>
        <taxon>Ericales</taxon>
        <taxon>Ericaceae</taxon>
        <taxon>Ericoideae</taxon>
        <taxon>Rhodoreae</taxon>
        <taxon>Rhododendron</taxon>
    </lineage>
</organism>
<dbReference type="GO" id="GO:0005783">
    <property type="term" value="C:endoplasmic reticulum"/>
    <property type="evidence" value="ECO:0007669"/>
    <property type="project" value="TreeGrafter"/>
</dbReference>
<comment type="caution">
    <text evidence="2">The sequence shown here is derived from an EMBL/GenBank/DDBJ whole genome shotgun (WGS) entry which is preliminary data.</text>
</comment>
<dbReference type="GO" id="GO:0003924">
    <property type="term" value="F:GTPase activity"/>
    <property type="evidence" value="ECO:0007669"/>
    <property type="project" value="TreeGrafter"/>
</dbReference>
<accession>A0AAV6LBN3</accession>
<proteinExistence type="predicted"/>
<feature type="region of interest" description="Disordered" evidence="1">
    <location>
        <begin position="1"/>
        <end position="46"/>
    </location>
</feature>
<protein>
    <submittedName>
        <fullName evidence="2">Uncharacterized protein</fullName>
    </submittedName>
</protein>
<evidence type="ECO:0000256" key="1">
    <source>
        <dbReference type="SAM" id="MobiDB-lite"/>
    </source>
</evidence>
<keyword evidence="3" id="KW-1185">Reference proteome</keyword>
<reference evidence="2" key="1">
    <citation type="submission" date="2020-08" db="EMBL/GenBank/DDBJ databases">
        <title>Plant Genome Project.</title>
        <authorList>
            <person name="Zhang R.-G."/>
        </authorList>
    </citation>
    <scope>NUCLEOTIDE SEQUENCE</scope>
    <source>
        <strain evidence="2">WSP0</strain>
        <tissue evidence="2">Leaf</tissue>
    </source>
</reference>
<sequence>MTTPPPTPLHSAPSLPNCRPQSQRHHARPHNRRRQPSLTKPLDPTQHLVTFNPTYDQLWAPIYDQLRDAKIPSRHSAVAVMEPIRQLHDFLSLALNWGFVGNVAGRLLCGLLISPSHFPGSVSGRREPHWSYFYGCHEPSKTIELLAEGLPGEGRLLARVGDYAAAADIYEKVLELCLMPVCQMQSALVQKLLASASNDVIRCPYLANLEIERKVIMDVYDFGIGRVVIFQAHKDTPVALCFFHSIAPRGLAGDRRGVVPSSGFSFSAQQIQKVIKENRDLDLLAHKVMVATVRCEEIASDKLRCLTSDERRLALEYDMEAFYFDELVRKAKRQ</sequence>
<evidence type="ECO:0000313" key="2">
    <source>
        <dbReference type="EMBL" id="KAG5561723.1"/>
    </source>
</evidence>
<gene>
    <name evidence="2" type="ORF">RHGRI_004688</name>
</gene>
<dbReference type="AlphaFoldDB" id="A0AAV6LBN3"/>
<dbReference type="InterPro" id="IPR008803">
    <property type="entry name" value="RHD3/Sey1"/>
</dbReference>
<feature type="compositionally biased region" description="Basic residues" evidence="1">
    <location>
        <begin position="22"/>
        <end position="35"/>
    </location>
</feature>
<dbReference type="Proteomes" id="UP000823749">
    <property type="component" value="Chromosome 2"/>
</dbReference>
<dbReference type="PANTHER" id="PTHR45923">
    <property type="entry name" value="PROTEIN SEY1"/>
    <property type="match status" value="1"/>
</dbReference>
<dbReference type="PANTHER" id="PTHR45923:SF20">
    <property type="entry name" value="PROTEIN ROOT HAIR DEFECTIVE 3 HOMOLOG 2"/>
    <property type="match status" value="1"/>
</dbReference>
<dbReference type="GO" id="GO:0016320">
    <property type="term" value="P:endoplasmic reticulum membrane fusion"/>
    <property type="evidence" value="ECO:0007669"/>
    <property type="project" value="TreeGrafter"/>
</dbReference>
<name>A0AAV6LBN3_9ERIC</name>
<evidence type="ECO:0000313" key="3">
    <source>
        <dbReference type="Proteomes" id="UP000823749"/>
    </source>
</evidence>
<dbReference type="EMBL" id="JACTNZ010000002">
    <property type="protein sequence ID" value="KAG5561723.1"/>
    <property type="molecule type" value="Genomic_DNA"/>
</dbReference>